<sequence>MLAHVDSNASKSCVKLAGCPLGGWSFLIHTGNLVFLLPAFSNVSIVSFNLEHTLTWLPGSGTPANTHFTVQSLRYALTLQTRVKDCARLKTNQPYDLFYKFKDSFCYCQARVQAFTLRQKIIVFTLTPDLLIAAVLGPLVVSMSGCGNCLLLQVTPPTSRDLQRSLPPPPPPTQLLFREVTCQMRRTSDGAQVGLGEPGTKYSALLLLFYCCSLIICAGMHNNKSTCYINI</sequence>
<dbReference type="InterPro" id="IPR013783">
    <property type="entry name" value="Ig-like_fold"/>
</dbReference>
<dbReference type="InterPro" id="IPR003961">
    <property type="entry name" value="FN3_dom"/>
</dbReference>
<feature type="transmembrane region" description="Helical" evidence="1">
    <location>
        <begin position="202"/>
        <end position="221"/>
    </location>
</feature>
<dbReference type="Pfam" id="PF01108">
    <property type="entry name" value="Tissue_fac"/>
    <property type="match status" value="1"/>
</dbReference>
<dbReference type="SUPFAM" id="SSF49265">
    <property type="entry name" value="Fibronectin type III"/>
    <property type="match status" value="1"/>
</dbReference>
<keyword evidence="1" id="KW-0472">Membrane</keyword>
<keyword evidence="4" id="KW-1185">Reference proteome</keyword>
<evidence type="ECO:0000259" key="2">
    <source>
        <dbReference type="Pfam" id="PF01108"/>
    </source>
</evidence>
<organism evidence="3 4">
    <name type="scientific">Salmo trutta</name>
    <name type="common">Brown trout</name>
    <dbReference type="NCBI Taxonomy" id="8032"/>
    <lineage>
        <taxon>Eukaryota</taxon>
        <taxon>Metazoa</taxon>
        <taxon>Chordata</taxon>
        <taxon>Craniata</taxon>
        <taxon>Vertebrata</taxon>
        <taxon>Euteleostomi</taxon>
        <taxon>Actinopterygii</taxon>
        <taxon>Neopterygii</taxon>
        <taxon>Teleostei</taxon>
        <taxon>Protacanthopterygii</taxon>
        <taxon>Salmoniformes</taxon>
        <taxon>Salmonidae</taxon>
        <taxon>Salmoninae</taxon>
        <taxon>Salmo</taxon>
    </lineage>
</organism>
<dbReference type="GeneTree" id="ENSGT00990000210988"/>
<keyword evidence="1" id="KW-0812">Transmembrane</keyword>
<feature type="domain" description="Fibronectin type-III" evidence="2">
    <location>
        <begin position="37"/>
        <end position="115"/>
    </location>
</feature>
<evidence type="ECO:0000313" key="4">
    <source>
        <dbReference type="Proteomes" id="UP000472277"/>
    </source>
</evidence>
<dbReference type="AlphaFoldDB" id="A0A673YYC0"/>
<evidence type="ECO:0000256" key="1">
    <source>
        <dbReference type="SAM" id="Phobius"/>
    </source>
</evidence>
<dbReference type="Proteomes" id="UP000472277">
    <property type="component" value="Chromosome 24"/>
</dbReference>
<name>A0A673YYC0_SALTR</name>
<dbReference type="OMA" id="QLLFREV"/>
<dbReference type="InParanoid" id="A0A673YYC0"/>
<accession>A0A673YYC0</accession>
<reference evidence="3" key="1">
    <citation type="submission" date="2025-08" db="UniProtKB">
        <authorList>
            <consortium name="Ensembl"/>
        </authorList>
    </citation>
    <scope>IDENTIFICATION</scope>
</reference>
<feature type="transmembrane region" description="Helical" evidence="1">
    <location>
        <begin position="121"/>
        <end position="141"/>
    </location>
</feature>
<protein>
    <recommendedName>
        <fullName evidence="2">Fibronectin type-III domain-containing protein</fullName>
    </recommendedName>
</protein>
<reference evidence="3" key="2">
    <citation type="submission" date="2025-09" db="UniProtKB">
        <authorList>
            <consortium name="Ensembl"/>
        </authorList>
    </citation>
    <scope>IDENTIFICATION</scope>
</reference>
<dbReference type="InterPro" id="IPR036116">
    <property type="entry name" value="FN3_sf"/>
</dbReference>
<dbReference type="Ensembl" id="ENSSTUT00000041634.1">
    <property type="protein sequence ID" value="ENSSTUP00000039828.1"/>
    <property type="gene ID" value="ENSSTUG00000016943.1"/>
</dbReference>
<keyword evidence="1" id="KW-1133">Transmembrane helix</keyword>
<dbReference type="Gene3D" id="2.60.40.10">
    <property type="entry name" value="Immunoglobulins"/>
    <property type="match status" value="1"/>
</dbReference>
<evidence type="ECO:0000313" key="3">
    <source>
        <dbReference type="Ensembl" id="ENSSTUP00000039828.1"/>
    </source>
</evidence>
<proteinExistence type="predicted"/>